<keyword evidence="2" id="KW-0812">Transmembrane</keyword>
<proteinExistence type="predicted"/>
<organism evidence="4 5">
    <name type="scientific">Streptomyces gossypii</name>
    <dbReference type="NCBI Taxonomy" id="2883101"/>
    <lineage>
        <taxon>Bacteria</taxon>
        <taxon>Bacillati</taxon>
        <taxon>Actinomycetota</taxon>
        <taxon>Actinomycetes</taxon>
        <taxon>Kitasatosporales</taxon>
        <taxon>Streptomycetaceae</taxon>
        <taxon>Streptomyces</taxon>
    </lineage>
</organism>
<accession>A0ABT2K1Z4</accession>
<sequence length="266" mass="26926">MAEDAGQSGHSGREKEDPWAPPEEDNRLRKRNSVAEQPTMTAMPGGPVVGGPPSGARTPWARTPTPGVGPPPPAPSTSHPHAQQSTPYAGPYGATQPGGPYGYSSAGPQHPGYQGYPGYAGYPAQPGHLGYGHPGMGWGPPLPNGQSVAAMVLGIVSMVLIASCYGIVLALVTSPIALGLGIAARRKVARGELGGHSQATAGFVMGIIGVVISVLAVVVVVIALTVYTDADSDDGDSGHADTVDARAVPAVPTDRPLEAMAMPVAP</sequence>
<keyword evidence="5" id="KW-1185">Reference proteome</keyword>
<dbReference type="RefSeq" id="WP_260221512.1">
    <property type="nucleotide sequence ID" value="NZ_JAJAGO010000019.1"/>
</dbReference>
<evidence type="ECO:0000259" key="3">
    <source>
        <dbReference type="Pfam" id="PF13828"/>
    </source>
</evidence>
<comment type="caution">
    <text evidence="4">The sequence shown here is derived from an EMBL/GenBank/DDBJ whole genome shotgun (WGS) entry which is preliminary data.</text>
</comment>
<evidence type="ECO:0000256" key="1">
    <source>
        <dbReference type="SAM" id="MobiDB-lite"/>
    </source>
</evidence>
<feature type="transmembrane region" description="Helical" evidence="2">
    <location>
        <begin position="203"/>
        <end position="227"/>
    </location>
</feature>
<dbReference type="Pfam" id="PF13828">
    <property type="entry name" value="DUF4190"/>
    <property type="match status" value="1"/>
</dbReference>
<name>A0ABT2K1Z4_9ACTN</name>
<evidence type="ECO:0000313" key="5">
    <source>
        <dbReference type="Proteomes" id="UP001156389"/>
    </source>
</evidence>
<dbReference type="EMBL" id="JAJAGO010000019">
    <property type="protein sequence ID" value="MCT2594197.1"/>
    <property type="molecule type" value="Genomic_DNA"/>
</dbReference>
<keyword evidence="2" id="KW-0472">Membrane</keyword>
<evidence type="ECO:0000256" key="2">
    <source>
        <dbReference type="SAM" id="Phobius"/>
    </source>
</evidence>
<dbReference type="InterPro" id="IPR025241">
    <property type="entry name" value="DUF4190"/>
</dbReference>
<feature type="domain" description="DUF4190" evidence="3">
    <location>
        <begin position="147"/>
        <end position="216"/>
    </location>
</feature>
<feature type="region of interest" description="Disordered" evidence="1">
    <location>
        <begin position="1"/>
        <end position="102"/>
    </location>
</feature>
<dbReference type="Proteomes" id="UP001156389">
    <property type="component" value="Unassembled WGS sequence"/>
</dbReference>
<feature type="transmembrane region" description="Helical" evidence="2">
    <location>
        <begin position="149"/>
        <end position="182"/>
    </location>
</feature>
<gene>
    <name evidence="4" type="ORF">LHJ74_30545</name>
</gene>
<keyword evidence="2" id="KW-1133">Transmembrane helix</keyword>
<reference evidence="4 5" key="1">
    <citation type="submission" date="2021-10" db="EMBL/GenBank/DDBJ databases">
        <title>Streptomyces gossypii sp. nov., isolated from soil collected from cotton field.</title>
        <authorList>
            <person name="Ge X."/>
            <person name="Chen X."/>
            <person name="Liu W."/>
        </authorList>
    </citation>
    <scope>NUCLEOTIDE SEQUENCE [LARGE SCALE GENOMIC DNA]</scope>
    <source>
        <strain evidence="4 5">N2-109</strain>
    </source>
</reference>
<protein>
    <submittedName>
        <fullName evidence="4">DUF4190 domain-containing protein</fullName>
    </submittedName>
</protein>
<evidence type="ECO:0000313" key="4">
    <source>
        <dbReference type="EMBL" id="MCT2594197.1"/>
    </source>
</evidence>